<evidence type="ECO:0000259" key="9">
    <source>
        <dbReference type="SMART" id="SM00790"/>
    </source>
</evidence>
<dbReference type="InterPro" id="IPR013985">
    <property type="entry name" value="Ald_Fedxn_OxRdtase_dom3"/>
</dbReference>
<proteinExistence type="inferred from homology"/>
<dbReference type="GO" id="GO:0046872">
    <property type="term" value="F:metal ion binding"/>
    <property type="evidence" value="ECO:0007669"/>
    <property type="project" value="UniProtKB-KW"/>
</dbReference>
<feature type="domain" description="Aldehyde ferredoxin oxidoreductase N-terminal" evidence="9">
    <location>
        <begin position="1"/>
        <end position="202"/>
    </location>
</feature>
<evidence type="ECO:0000256" key="4">
    <source>
        <dbReference type="ARBA" id="ARBA00022723"/>
    </source>
</evidence>
<name>A0A7D5KLS2_9EURY</name>
<dbReference type="Proteomes" id="UP000509750">
    <property type="component" value="Chromosome"/>
</dbReference>
<comment type="cofactor">
    <cofactor evidence="8">
        <name>tungstopterin</name>
        <dbReference type="ChEBI" id="CHEBI:30402"/>
    </cofactor>
</comment>
<reference evidence="10 11" key="1">
    <citation type="submission" date="2020-07" db="EMBL/GenBank/DDBJ databases">
        <title>Gai3-2, isolated from salt lake.</title>
        <authorList>
            <person name="Cui H."/>
            <person name="Shi X."/>
        </authorList>
    </citation>
    <scope>NUCLEOTIDE SEQUENCE [LARGE SCALE GENOMIC DNA]</scope>
    <source>
        <strain evidence="10 11">Gai3-2</strain>
    </source>
</reference>
<dbReference type="SUPFAM" id="SSF56228">
    <property type="entry name" value="Aldehyde ferredoxin oxidoreductase, N-terminal domain"/>
    <property type="match status" value="1"/>
</dbReference>
<keyword evidence="6" id="KW-0408">Iron</keyword>
<dbReference type="KEGG" id="halg:HUG10_09505"/>
<dbReference type="InterPro" id="IPR013983">
    <property type="entry name" value="Ald_Fedxn_OxRdtase_N"/>
</dbReference>
<evidence type="ECO:0000256" key="1">
    <source>
        <dbReference type="ARBA" id="ARBA00001966"/>
    </source>
</evidence>
<keyword evidence="3" id="KW-0004">4Fe-4S</keyword>
<dbReference type="RefSeq" id="WP_179169350.1">
    <property type="nucleotide sequence ID" value="NZ_CP058529.1"/>
</dbReference>
<dbReference type="SMART" id="SM00790">
    <property type="entry name" value="AFOR_N"/>
    <property type="match status" value="1"/>
</dbReference>
<dbReference type="PANTHER" id="PTHR30038">
    <property type="entry name" value="ALDEHYDE FERREDOXIN OXIDOREDUCTASE"/>
    <property type="match status" value="1"/>
</dbReference>
<dbReference type="InterPro" id="IPR013984">
    <property type="entry name" value="Ald_Fedxn_OxRdtase_dom2"/>
</dbReference>
<dbReference type="GO" id="GO:0009055">
    <property type="term" value="F:electron transfer activity"/>
    <property type="evidence" value="ECO:0007669"/>
    <property type="project" value="InterPro"/>
</dbReference>
<dbReference type="Pfam" id="PF01314">
    <property type="entry name" value="AFOR_C"/>
    <property type="match status" value="1"/>
</dbReference>
<dbReference type="EMBL" id="CP058529">
    <property type="protein sequence ID" value="QLG27775.1"/>
    <property type="molecule type" value="Genomic_DNA"/>
</dbReference>
<dbReference type="SUPFAM" id="SSF48310">
    <property type="entry name" value="Aldehyde ferredoxin oxidoreductase, C-terminal domains"/>
    <property type="match status" value="1"/>
</dbReference>
<evidence type="ECO:0000256" key="7">
    <source>
        <dbReference type="ARBA" id="ARBA00023014"/>
    </source>
</evidence>
<organism evidence="10 11">
    <name type="scientific">Halorarum halophilum</name>
    <dbReference type="NCBI Taxonomy" id="2743090"/>
    <lineage>
        <taxon>Archaea</taxon>
        <taxon>Methanobacteriati</taxon>
        <taxon>Methanobacteriota</taxon>
        <taxon>Stenosarchaea group</taxon>
        <taxon>Halobacteria</taxon>
        <taxon>Halobacteriales</taxon>
        <taxon>Haloferacaceae</taxon>
        <taxon>Halorarum</taxon>
    </lineage>
</organism>
<dbReference type="AlphaFoldDB" id="A0A7D5KLS2"/>
<comment type="similarity">
    <text evidence="2">Belongs to the AOR/FOR family.</text>
</comment>
<dbReference type="InterPro" id="IPR036503">
    <property type="entry name" value="Ald_Fedxn_OxRdtase_N_sf"/>
</dbReference>
<comment type="cofactor">
    <cofactor evidence="1">
        <name>[4Fe-4S] cluster</name>
        <dbReference type="ChEBI" id="CHEBI:49883"/>
    </cofactor>
</comment>
<dbReference type="GO" id="GO:0051539">
    <property type="term" value="F:4 iron, 4 sulfur cluster binding"/>
    <property type="evidence" value="ECO:0007669"/>
    <property type="project" value="UniProtKB-KW"/>
</dbReference>
<evidence type="ECO:0000256" key="2">
    <source>
        <dbReference type="ARBA" id="ARBA00011032"/>
    </source>
</evidence>
<sequence length="588" mass="61499">MDGRTRVLRVDLTAGEVRFETVPEAWRRRYVGGKGLGARYLYEELPAGTDPLGPENLLCFLLGPLSGYLPGESRYAAVTKSPLTGAFLDSYSGGTFPDRLAGSLPDCLGVIVEGEAAEPTALVVGDGDPRLESAADVAGADTVETAAAYPDAAVACVGPAGEAAVAFATIASDGGEHHAGRGGAGAVMGSKNLKAVVARGDPPEVPDALADLHERDAAAFGDDDTGRWQAAGETLESVDFAAEVGVLPAHGWREQADEVDDIGIEAATEAAVGRENPEAAVPGGFRVETDDGETVPRGAAPMTLGAGLGLDDFDAVAALGGACDRLGVDVITAGNAVAWAVRTGEVDFGFGDEDAARMLIERIARREGDLADALADGVDAAAVRYGGDDYVPTVKSMELPAYDPRGALGMALAYATSDRGGCHRRARPIEEEVFREDATAADRVRAVVGAQNARSVLWSLVVDDFAGETLWADRGAEWLDALGVPHDDLSTVGERVWTLVRLFNAREGFDRADDALPEWFDESLPEGDTPAAGRAVDPAAFGRLLDAYYDARGWDADGLPTRETCGRLDLPTDALPATADRTRVDTDD</sequence>
<evidence type="ECO:0000256" key="5">
    <source>
        <dbReference type="ARBA" id="ARBA00023002"/>
    </source>
</evidence>
<dbReference type="InterPro" id="IPR001203">
    <property type="entry name" value="OxRdtase_Ald_Fedxn_C"/>
</dbReference>
<dbReference type="Gene3D" id="3.60.9.10">
    <property type="entry name" value="Aldehyde ferredoxin oxidoreductase, N-terminal domain"/>
    <property type="match status" value="1"/>
</dbReference>
<evidence type="ECO:0000256" key="8">
    <source>
        <dbReference type="ARBA" id="ARBA00049934"/>
    </source>
</evidence>
<accession>A0A7D5KLS2</accession>
<dbReference type="GeneID" id="56029068"/>
<dbReference type="Pfam" id="PF02730">
    <property type="entry name" value="AFOR_N"/>
    <property type="match status" value="1"/>
</dbReference>
<gene>
    <name evidence="10" type="ORF">HUG10_09505</name>
</gene>
<keyword evidence="4" id="KW-0479">Metal-binding</keyword>
<evidence type="ECO:0000313" key="10">
    <source>
        <dbReference type="EMBL" id="QLG27775.1"/>
    </source>
</evidence>
<keyword evidence="7" id="KW-0411">Iron-sulfur</keyword>
<protein>
    <submittedName>
        <fullName evidence="10">Aldehyde ferredoxin oxidoreductase</fullName>
    </submittedName>
</protein>
<dbReference type="Gene3D" id="1.10.569.10">
    <property type="entry name" value="Aldehyde Ferredoxin Oxidoreductase Protein, subunit A, domain 2"/>
    <property type="match status" value="1"/>
</dbReference>
<dbReference type="Gene3D" id="1.10.599.10">
    <property type="entry name" value="Aldehyde Ferredoxin Oxidoreductase Protein, subunit A, domain 3"/>
    <property type="match status" value="1"/>
</dbReference>
<evidence type="ECO:0000313" key="11">
    <source>
        <dbReference type="Proteomes" id="UP000509750"/>
    </source>
</evidence>
<dbReference type="OrthoDB" id="30771at2157"/>
<evidence type="ECO:0000256" key="3">
    <source>
        <dbReference type="ARBA" id="ARBA00022485"/>
    </source>
</evidence>
<dbReference type="InterPro" id="IPR036021">
    <property type="entry name" value="Tungsten_al_ferr_oxy-like_C"/>
</dbReference>
<keyword evidence="5" id="KW-0560">Oxidoreductase</keyword>
<dbReference type="PANTHER" id="PTHR30038:SF7">
    <property type="entry name" value="TUNGSTEN-CONTAINING GLYCERALDEHYDE-3-PHOSPHATE:FERREDOXIN OXIDOREDUCTASE"/>
    <property type="match status" value="1"/>
</dbReference>
<dbReference type="InterPro" id="IPR051919">
    <property type="entry name" value="W-dependent_AOR"/>
</dbReference>
<dbReference type="GO" id="GO:0016625">
    <property type="term" value="F:oxidoreductase activity, acting on the aldehyde or oxo group of donors, iron-sulfur protein as acceptor"/>
    <property type="evidence" value="ECO:0007669"/>
    <property type="project" value="InterPro"/>
</dbReference>
<evidence type="ECO:0000256" key="6">
    <source>
        <dbReference type="ARBA" id="ARBA00023004"/>
    </source>
</evidence>
<keyword evidence="11" id="KW-1185">Reference proteome</keyword>